<gene>
    <name evidence="4" type="ORF">PCOR1329_LOCUS62899</name>
</gene>
<evidence type="ECO:0000259" key="3">
    <source>
        <dbReference type="PROSITE" id="PS50263"/>
    </source>
</evidence>
<dbReference type="Gene3D" id="3.60.110.10">
    <property type="entry name" value="Carbon-nitrogen hydrolase"/>
    <property type="match status" value="1"/>
</dbReference>
<evidence type="ECO:0000256" key="2">
    <source>
        <dbReference type="SAM" id="SignalP"/>
    </source>
</evidence>
<feature type="signal peptide" evidence="2">
    <location>
        <begin position="1"/>
        <end position="20"/>
    </location>
</feature>
<reference evidence="4" key="1">
    <citation type="submission" date="2023-10" db="EMBL/GenBank/DDBJ databases">
        <authorList>
            <person name="Chen Y."/>
            <person name="Shah S."/>
            <person name="Dougan E. K."/>
            <person name="Thang M."/>
            <person name="Chan C."/>
        </authorList>
    </citation>
    <scope>NUCLEOTIDE SEQUENCE [LARGE SCALE GENOMIC DNA]</scope>
</reference>
<dbReference type="InterPro" id="IPR036526">
    <property type="entry name" value="C-N_Hydrolase_sf"/>
</dbReference>
<dbReference type="InterPro" id="IPR003010">
    <property type="entry name" value="C-N_Hydrolase"/>
</dbReference>
<dbReference type="Pfam" id="PF00795">
    <property type="entry name" value="CN_hydrolase"/>
    <property type="match status" value="1"/>
</dbReference>
<evidence type="ECO:0000313" key="4">
    <source>
        <dbReference type="EMBL" id="CAK0879483.1"/>
    </source>
</evidence>
<feature type="domain" description="CN hydrolase" evidence="3">
    <location>
        <begin position="15"/>
        <end position="299"/>
    </location>
</feature>
<keyword evidence="5" id="KW-1185">Reference proteome</keyword>
<comment type="caution">
    <text evidence="4">The sequence shown here is derived from an EMBL/GenBank/DDBJ whole genome shotgun (WGS) entry which is preliminary data.</text>
</comment>
<dbReference type="InterPro" id="IPR040154">
    <property type="entry name" value="Biotinidase/VNN"/>
</dbReference>
<dbReference type="SUPFAM" id="SSF56317">
    <property type="entry name" value="Carbon-nitrogen hydrolase"/>
    <property type="match status" value="1"/>
</dbReference>
<dbReference type="PROSITE" id="PS50263">
    <property type="entry name" value="CN_HYDROLASE"/>
    <property type="match status" value="1"/>
</dbReference>
<comment type="similarity">
    <text evidence="1">Belongs to the carbon-nitrogen hydrolase superfamily. BTD/VNN family.</text>
</comment>
<dbReference type="PANTHER" id="PTHR10609:SF27">
    <property type="entry name" value="CN HYDROLASE DOMAIN-CONTAINING PROTEIN-RELATED"/>
    <property type="match status" value="1"/>
</dbReference>
<dbReference type="Proteomes" id="UP001189429">
    <property type="component" value="Unassembled WGS sequence"/>
</dbReference>
<organism evidence="4 5">
    <name type="scientific">Prorocentrum cordatum</name>
    <dbReference type="NCBI Taxonomy" id="2364126"/>
    <lineage>
        <taxon>Eukaryota</taxon>
        <taxon>Sar</taxon>
        <taxon>Alveolata</taxon>
        <taxon>Dinophyceae</taxon>
        <taxon>Prorocentrales</taxon>
        <taxon>Prorocentraceae</taxon>
        <taxon>Prorocentrum</taxon>
    </lineage>
</organism>
<sequence>MPSLACAAVALAGAMAVATAAGEITYKAAVAQVFQDYGVSVVEDYAQRASANGVQILVFPENGPDDAEWPYPDPDKNLCDPDDLGTVSRLACIGRTYNIYLVFQSNDVQPCNYVAPGLCWQTQTPEGGIRPSYYFDATEVIAPNGALVTKYYKHTLFQGTSNGLTQTVPELSEYFNATGVFEAFGVKFGVVICFDLTNRDLLTSYANQGITDIVFSNTWDDGDALQTMANFMAGVSFSYGFNVIGASTSLASSGSGLYSNGDILNVSFRPGCVPLILGISPPHDSSADCNDLLIGDMISPPLGASRGRRVPESVDASTENLQSALWPKVADVEDCLGIVVEPFLRMFVDGMGETSPAELFGPAASYTNPKVAELVDSAGFAGKCLRLKSPGVGIWNSTIQTADGVASCSVSAHVTRAASKESKVTYLLRTFSGKAYISGTPCPLAVSVCVLSRCLSFDGNSVQCETIDFSGISTPPENLAEFKVVQLTSSFPAGTLAFPMMASGHDLQPVAPTNLSLQGPWKASAITGATQQPTTIAAGDGALAGGTFGFISSFGASPVHWPSDCNNCFSPYSMCDSSEAFAQGPLRELMQCPPTSEQVPSCSAGDEACKYEGHGCQLECMEVEGLEECNKPCCDLFQEALEELNANGSSTPGAGPACGAAMAKVRLQCEFCFLCKPFVGPLAAAAAAAPPAGAAAAYRSTPRLYSVASGPPRPGLWPTGPAAGAAAALGAAAVLAGAALALRRRGAAAAAAGAWAREESAPITAAESSEQPRGGTRPFDAHILVRSPASGSSSSSSSCSSSPCTEIPRFFVFSGQGSLHGLACCRSAWRPWLAWRLSGSHIGIDSRSIERSEASATNNGPHSSIVASAVADGRDRAWSEPVSGVSIGRRPTGR</sequence>
<protein>
    <recommendedName>
        <fullName evidence="3">CN hydrolase domain-containing protein</fullName>
    </recommendedName>
</protein>
<feature type="chain" id="PRO_5046259979" description="CN hydrolase domain-containing protein" evidence="2">
    <location>
        <begin position="21"/>
        <end position="894"/>
    </location>
</feature>
<evidence type="ECO:0000313" key="5">
    <source>
        <dbReference type="Proteomes" id="UP001189429"/>
    </source>
</evidence>
<proteinExistence type="inferred from homology"/>
<accession>A0ABN9W0K0</accession>
<evidence type="ECO:0000256" key="1">
    <source>
        <dbReference type="ARBA" id="ARBA00008225"/>
    </source>
</evidence>
<dbReference type="EMBL" id="CAUYUJ010017961">
    <property type="protein sequence ID" value="CAK0879483.1"/>
    <property type="molecule type" value="Genomic_DNA"/>
</dbReference>
<dbReference type="PANTHER" id="PTHR10609">
    <property type="entry name" value="BIOTINIDASE-RELATED"/>
    <property type="match status" value="1"/>
</dbReference>
<name>A0ABN9W0K0_9DINO</name>
<keyword evidence="2" id="KW-0732">Signal</keyword>